<protein>
    <submittedName>
        <fullName evidence="2">Uncharacterized protein</fullName>
    </submittedName>
</protein>
<dbReference type="AlphaFoldDB" id="V6F2M6"/>
<evidence type="ECO:0000256" key="1">
    <source>
        <dbReference type="SAM" id="MobiDB-lite"/>
    </source>
</evidence>
<dbReference type="EMBL" id="HG794546">
    <property type="protein sequence ID" value="CDK99647.1"/>
    <property type="molecule type" value="Genomic_DNA"/>
</dbReference>
<keyword evidence="3" id="KW-1185">Reference proteome</keyword>
<accession>V6F2M6</accession>
<organism evidence="2 3">
    <name type="scientific">Magnetospirillum gryphiswaldense (strain DSM 6361 / JCM 21280 / NBRC 15271 / MSR-1)</name>
    <dbReference type="NCBI Taxonomy" id="431944"/>
    <lineage>
        <taxon>Bacteria</taxon>
        <taxon>Pseudomonadati</taxon>
        <taxon>Pseudomonadota</taxon>
        <taxon>Alphaproteobacteria</taxon>
        <taxon>Rhodospirillales</taxon>
        <taxon>Rhodospirillaceae</taxon>
        <taxon>Magnetospirillum</taxon>
    </lineage>
</organism>
<evidence type="ECO:0000313" key="3">
    <source>
        <dbReference type="Proteomes" id="UP000018922"/>
    </source>
</evidence>
<name>V6F2M6_MAGGM</name>
<dbReference type="HOGENOM" id="CLU_1213647_0_0_5"/>
<dbReference type="Proteomes" id="UP000018922">
    <property type="component" value="Chromosome I"/>
</dbReference>
<sequence>MRFSPKPSTPRGFAAILAFRKGARQPNLTISPRQTGPFRPAVAPAPGPAGKRNPHRPVFASRGFVPRRLSYASRRPKLFTKAVRPLQGGNRVELSASFCPIDRAAPYGLIYLKWRSSQASRSCSRPIRGFQDGHVCSTSLEFMQFTELGQFAGGTEADSKPSLFKNQWDMMLSVPNRGVIPADPTGLGSPIGFSGIRRVGGMRAQGESDCSEYKIVTATPPIHGSARP</sequence>
<dbReference type="KEGG" id="mgy:MGMSRv2__2432"/>
<reference evidence="2 3" key="1">
    <citation type="journal article" date="2014" name="Genome Announc.">
        <title>Complete genome sequence of Magnetospirillum gryphiswaldense MSR-1.</title>
        <authorList>
            <person name="Wang X."/>
            <person name="Wang Q."/>
            <person name="Zhang W."/>
            <person name="Wang Y."/>
            <person name="Li L."/>
            <person name="Wen T."/>
            <person name="Zhang T."/>
            <person name="Zhang Y."/>
            <person name="Xu J."/>
            <person name="Hu J."/>
            <person name="Li S."/>
            <person name="Liu L."/>
            <person name="Liu J."/>
            <person name="Jiang W."/>
            <person name="Tian J."/>
            <person name="Li Y."/>
            <person name="Schuler D."/>
            <person name="Wang L."/>
            <person name="Li J."/>
        </authorList>
    </citation>
    <scope>NUCLEOTIDE SEQUENCE [LARGE SCALE GENOMIC DNA]</scope>
    <source>
        <strain evidence="3">DSM 6361 / JCM 21280 / NBRC 15271 / MSR-1</strain>
    </source>
</reference>
<gene>
    <name evidence="2" type="ordered locus">MGMSRv2__2432</name>
</gene>
<proteinExistence type="predicted"/>
<feature type="compositionally biased region" description="Low complexity" evidence="1">
    <location>
        <begin position="40"/>
        <end position="50"/>
    </location>
</feature>
<dbReference type="STRING" id="1430440.MGMSRv2__2432"/>
<evidence type="ECO:0000313" key="2">
    <source>
        <dbReference type="EMBL" id="CDK99647.1"/>
    </source>
</evidence>
<feature type="region of interest" description="Disordered" evidence="1">
    <location>
        <begin position="27"/>
        <end position="59"/>
    </location>
</feature>